<dbReference type="PANTHER" id="PTHR11022">
    <property type="entry name" value="PEPTIDOGLYCAN RECOGNITION PROTEIN"/>
    <property type="match status" value="1"/>
</dbReference>
<accession>E2SBN4</accession>
<feature type="chain" id="PRO_5003163923" evidence="2">
    <location>
        <begin position="29"/>
        <end position="912"/>
    </location>
</feature>
<dbReference type="Pfam" id="PF08310">
    <property type="entry name" value="LGFP"/>
    <property type="match status" value="5"/>
</dbReference>
<feature type="domain" description="N-acetylmuramoyl-L-alanine amidase" evidence="3">
    <location>
        <begin position="210"/>
        <end position="362"/>
    </location>
</feature>
<dbReference type="Pfam" id="PF01510">
    <property type="entry name" value="Amidase_2"/>
    <property type="match status" value="1"/>
</dbReference>
<dbReference type="STRING" id="585531.HMPREF0063_11443"/>
<dbReference type="OrthoDB" id="9773852at2"/>
<evidence type="ECO:0000256" key="2">
    <source>
        <dbReference type="SAM" id="SignalP"/>
    </source>
</evidence>
<dbReference type="AlphaFoldDB" id="E2SBN4"/>
<dbReference type="SMART" id="SM00644">
    <property type="entry name" value="Ami_2"/>
    <property type="match status" value="1"/>
</dbReference>
<organism evidence="5 6">
    <name type="scientific">Aeromicrobium marinum DSM 15272</name>
    <dbReference type="NCBI Taxonomy" id="585531"/>
    <lineage>
        <taxon>Bacteria</taxon>
        <taxon>Bacillati</taxon>
        <taxon>Actinomycetota</taxon>
        <taxon>Actinomycetes</taxon>
        <taxon>Propionibacteriales</taxon>
        <taxon>Nocardioidaceae</taxon>
        <taxon>Aeromicrobium</taxon>
    </lineage>
</organism>
<dbReference type="GO" id="GO:0009253">
    <property type="term" value="P:peptidoglycan catabolic process"/>
    <property type="evidence" value="ECO:0007669"/>
    <property type="project" value="InterPro"/>
</dbReference>
<evidence type="ECO:0000259" key="3">
    <source>
        <dbReference type="SMART" id="SM00644"/>
    </source>
</evidence>
<dbReference type="InterPro" id="IPR036505">
    <property type="entry name" value="Amidase/PGRP_sf"/>
</dbReference>
<dbReference type="SUPFAM" id="SSF55846">
    <property type="entry name" value="N-acetylmuramoyl-L-alanine amidase-like"/>
    <property type="match status" value="1"/>
</dbReference>
<proteinExistence type="inferred from homology"/>
<evidence type="ECO:0000259" key="4">
    <source>
        <dbReference type="SMART" id="SM00701"/>
    </source>
</evidence>
<feature type="domain" description="Peptidoglycan recognition protein family" evidence="4">
    <location>
        <begin position="197"/>
        <end position="348"/>
    </location>
</feature>
<dbReference type="InterPro" id="IPR013207">
    <property type="entry name" value="LGFP"/>
</dbReference>
<dbReference type="PANTHER" id="PTHR11022:SF41">
    <property type="entry name" value="PEPTIDOGLYCAN-RECOGNITION PROTEIN LC-RELATED"/>
    <property type="match status" value="1"/>
</dbReference>
<dbReference type="Proteomes" id="UP000003111">
    <property type="component" value="Unassembled WGS sequence"/>
</dbReference>
<gene>
    <name evidence="5" type="ORF">HMPREF0063_11443</name>
</gene>
<dbReference type="InterPro" id="IPR002502">
    <property type="entry name" value="Amidase_domain"/>
</dbReference>
<name>E2SBN4_9ACTN</name>
<dbReference type="CDD" id="cd06583">
    <property type="entry name" value="PGRP"/>
    <property type="match status" value="1"/>
</dbReference>
<comment type="caution">
    <text evidence="5">The sequence shown here is derived from an EMBL/GenBank/DDBJ whole genome shotgun (WGS) entry which is preliminary data.</text>
</comment>
<feature type="signal peptide" evidence="2">
    <location>
        <begin position="1"/>
        <end position="28"/>
    </location>
</feature>
<dbReference type="Gene3D" id="3.40.80.10">
    <property type="entry name" value="Peptidoglycan recognition protein-like"/>
    <property type="match status" value="1"/>
</dbReference>
<keyword evidence="6" id="KW-1185">Reference proteome</keyword>
<dbReference type="GO" id="GO:0008270">
    <property type="term" value="F:zinc ion binding"/>
    <property type="evidence" value="ECO:0007669"/>
    <property type="project" value="InterPro"/>
</dbReference>
<dbReference type="HOGENOM" id="CLU_314906_0_0_11"/>
<reference evidence="5" key="1">
    <citation type="submission" date="2010-08" db="EMBL/GenBank/DDBJ databases">
        <authorList>
            <person name="Muzny D."/>
            <person name="Qin X."/>
            <person name="Buhay C."/>
            <person name="Dugan-Rocha S."/>
            <person name="Ding Y."/>
            <person name="Chen G."/>
            <person name="Hawes A."/>
            <person name="Holder M."/>
            <person name="Jhangiani S."/>
            <person name="Johnson A."/>
            <person name="Khan Z."/>
            <person name="Li Z."/>
            <person name="Liu W."/>
            <person name="Liu X."/>
            <person name="Perez L."/>
            <person name="Shen H."/>
            <person name="Wang Q."/>
            <person name="Watt J."/>
            <person name="Xi L."/>
            <person name="Xin Y."/>
            <person name="Zhou J."/>
            <person name="Deng J."/>
            <person name="Jiang H."/>
            <person name="Liu Y."/>
            <person name="Qu J."/>
            <person name="Song X.-Z."/>
            <person name="Zhang L."/>
            <person name="Villasana D."/>
            <person name="Johnson A."/>
            <person name="Liu J."/>
            <person name="Liyanage D."/>
            <person name="Lorensuhewa L."/>
            <person name="Robinson T."/>
            <person name="Song A."/>
            <person name="Song B.-B."/>
            <person name="Dinh H."/>
            <person name="Thornton R."/>
            <person name="Coyle M."/>
            <person name="Francisco L."/>
            <person name="Jackson L."/>
            <person name="Javaid M."/>
            <person name="Korchina V."/>
            <person name="Kovar C."/>
            <person name="Mata R."/>
            <person name="Mathew T."/>
            <person name="Ngo R."/>
            <person name="Nguyen L."/>
            <person name="Nguyen N."/>
            <person name="Okwuonu G."/>
            <person name="Ongeri F."/>
            <person name="Pham C."/>
            <person name="Simmons D."/>
            <person name="Wilczek-Boney K."/>
            <person name="Hale W."/>
            <person name="Jakkamsetti A."/>
            <person name="Pham P."/>
            <person name="Ruth R."/>
            <person name="San Lucas F."/>
            <person name="Warren J."/>
            <person name="Zhang J."/>
            <person name="Zhao Z."/>
            <person name="Zhou C."/>
            <person name="Zhu D."/>
            <person name="Lee S."/>
            <person name="Bess C."/>
            <person name="Blankenburg K."/>
            <person name="Forbes L."/>
            <person name="Fu Q."/>
            <person name="Gubbala S."/>
            <person name="Hirani K."/>
            <person name="Jayaseelan J.C."/>
            <person name="Lara F."/>
            <person name="Munidasa M."/>
            <person name="Palculict T."/>
            <person name="Patil S."/>
            <person name="Pu L.-L."/>
            <person name="Saada N."/>
            <person name="Tang L."/>
            <person name="Weissenberger G."/>
            <person name="Zhu Y."/>
            <person name="Hemphill L."/>
            <person name="Shang Y."/>
            <person name="Youmans B."/>
            <person name="Ayvaz T."/>
            <person name="Ross M."/>
            <person name="Santibanez J."/>
            <person name="Aqrawi P."/>
            <person name="Gross S."/>
            <person name="Joshi V."/>
            <person name="Fowler G."/>
            <person name="Nazareth L."/>
            <person name="Reid J."/>
            <person name="Worley K."/>
            <person name="Petrosino J."/>
            <person name="Highlander S."/>
            <person name="Gibbs R."/>
        </authorList>
    </citation>
    <scope>NUCLEOTIDE SEQUENCE [LARGE SCALE GENOMIC DNA]</scope>
    <source>
        <strain evidence="5">DSM 15272</strain>
    </source>
</reference>
<evidence type="ECO:0000313" key="6">
    <source>
        <dbReference type="Proteomes" id="UP000003111"/>
    </source>
</evidence>
<comment type="similarity">
    <text evidence="1">Belongs to the N-acetylmuramoyl-L-alanine amidase 2 family.</text>
</comment>
<dbReference type="GO" id="GO:0008745">
    <property type="term" value="F:N-acetylmuramoyl-L-alanine amidase activity"/>
    <property type="evidence" value="ECO:0007669"/>
    <property type="project" value="InterPro"/>
</dbReference>
<dbReference type="RefSeq" id="WP_007078464.1">
    <property type="nucleotide sequence ID" value="NZ_CM001024.1"/>
</dbReference>
<dbReference type="InterPro" id="IPR006619">
    <property type="entry name" value="PGRP_domain_met/bac"/>
</dbReference>
<evidence type="ECO:0000256" key="1">
    <source>
        <dbReference type="ARBA" id="ARBA00007553"/>
    </source>
</evidence>
<sequence length="912" mass="94333">MSYRSAALRLLPLVTATAVLSAFLVASAPDDAVTQGAVPPEVDAVGTPAELREEAVPAIAAPERPVYTPEDAAAVDIVDPVAPAITNGEIIAELAPQDLPVFELLGVVWDGGVPADDAEVQVRWRQDGVWSAWTRLEIDTQVVDGGNPGTEPRWVGPSDAAQARVVASTEISPAGLRLVTVDPGATPTITPAASVQPGIISRAAWGADNSGSCDSPRYGTMRGTIVHHTAGSNNYSAAQSAGIVKSIQAYHKGAQGWCDTGYNFLIDRYGQIFEGRAGGITQTPRGAHAGNSAVNTDTMGASLMGTFVNDTPPQAMKDALVRLIAWKHSLHGVPAKGGYSLGGVSLNRIDGHYRVKATACPGQQVINWMNAPGGLRDQVEQSIATGGAAFGVSGDIAQYWESVGGASGFVGQPVSPEIVLPGGIVQRFAGADLYRRESTGRVSPVRGAIRGEFRVVGETRSGLGWPVGPEYAIPGGAYQDYEGGRIFAKPGVGTFAIAAPVYDAHENVGNVGGPLGWPTNRAVPWGQGSKQTFENGTVYARPAGPTVVMAGGFDTAYVAAGGPLGPMGWPLGDVKADRVGSHVALEGGWVQETPAGLVLVRGAIARHYRDQGGVDGPLGSALGPERAVGTGFVQDFEGGQIQCWPGAMVTVDARVVAVHTAAGGPTGRLGWPLTAAVDEPGGFRQDFQGASVYGSSSTAGPVNRVQGGLLAVYRAGGGPRTLGFPLGEEFSTATTWKQLFERGAAYLPLNGVPGSVVSGRIWEAYVAAGADTNAGLGFPTGPARETVGGALRQRFSASEIYTSSSGTAIVRGFLRTMYLGLGAESSRLGLPLESERTVQDGAVQRFAGGTLYVSPRGAAATWGAIQAEYLRRGGPTGSLGWPVGPETSDGSTWSQRFQNGTLVMTAAGFTVR</sequence>
<dbReference type="EMBL" id="ACLF03000004">
    <property type="protein sequence ID" value="EFQ83780.1"/>
    <property type="molecule type" value="Genomic_DNA"/>
</dbReference>
<dbReference type="SMART" id="SM00701">
    <property type="entry name" value="PGRP"/>
    <property type="match status" value="1"/>
</dbReference>
<protein>
    <submittedName>
        <fullName evidence="5">N-acetylmuramoyl-L-alanine amidase</fullName>
    </submittedName>
</protein>
<keyword evidence="2" id="KW-0732">Signal</keyword>
<evidence type="ECO:0000313" key="5">
    <source>
        <dbReference type="EMBL" id="EFQ83780.1"/>
    </source>
</evidence>
<dbReference type="InterPro" id="IPR015510">
    <property type="entry name" value="PGRP"/>
</dbReference>
<dbReference type="eggNOG" id="COG5479">
    <property type="taxonomic scope" value="Bacteria"/>
</dbReference>